<dbReference type="InterPro" id="IPR013785">
    <property type="entry name" value="Aldolase_TIM"/>
</dbReference>
<dbReference type="Gene3D" id="3.20.20.70">
    <property type="entry name" value="Aldolase class I"/>
    <property type="match status" value="1"/>
</dbReference>
<accession>A0A6J7JYW9</accession>
<gene>
    <name evidence="4" type="ORF">UFOPK3564_03367</name>
</gene>
<name>A0A6J7JYW9_9ZZZZ</name>
<reference evidence="4" key="1">
    <citation type="submission" date="2020-05" db="EMBL/GenBank/DDBJ databases">
        <authorList>
            <person name="Chiriac C."/>
            <person name="Salcher M."/>
            <person name="Ghai R."/>
            <person name="Kavagutti S V."/>
        </authorList>
    </citation>
    <scope>NUCLEOTIDE SEQUENCE</scope>
</reference>
<keyword evidence="2" id="KW-0560">Oxidoreductase</keyword>
<dbReference type="PANTHER" id="PTHR10578:SF143">
    <property type="entry name" value="FMN-DEPENDENT ALPHA-HYDROXY ACID DEHYDROGENASE PB1A11.03"/>
    <property type="match status" value="1"/>
</dbReference>
<dbReference type="InterPro" id="IPR006311">
    <property type="entry name" value="TAT_signal"/>
</dbReference>
<sequence>MTLLPRSTRRSFLGAAGAVALAAVLAPRASAQAPLVGPSATPVPSPLPVGPGAPYSGYQSEIYIAGMGFGNRPPFTTNLAGLEAAAARVLPDAAERHLLQWAGGAAAVRANAEALERWRIVPRMFVDREKRPTTTTLFGTRMPAPILLGPVGRQDLAHREAEGASARAAAVTGLTYVHASSGSAPIEGVALAAPLVPRWFAVDWPGRGGPDAALLRRARLSGCTVLLLGAPQPGADWAPLNAVRAAWDGPVVLGGIQTAEDARAALRRGVDGVLVSNERGRRGAEPIGTIDALPAVVDAVAGTVPVLFGSGVRTGTDVYRALALGADAVVLGRPYVHGLALGNGAAGVEHVLRTLLAELDITLAVAGARNLAELGRDALVRT</sequence>
<dbReference type="GO" id="GO:0016491">
    <property type="term" value="F:oxidoreductase activity"/>
    <property type="evidence" value="ECO:0007669"/>
    <property type="project" value="UniProtKB-KW"/>
</dbReference>
<dbReference type="InterPro" id="IPR037396">
    <property type="entry name" value="FMN_HAD"/>
</dbReference>
<organism evidence="4">
    <name type="scientific">freshwater metagenome</name>
    <dbReference type="NCBI Taxonomy" id="449393"/>
    <lineage>
        <taxon>unclassified sequences</taxon>
        <taxon>metagenomes</taxon>
        <taxon>ecological metagenomes</taxon>
    </lineage>
</organism>
<evidence type="ECO:0000256" key="2">
    <source>
        <dbReference type="ARBA" id="ARBA00023002"/>
    </source>
</evidence>
<dbReference type="NCBIfam" id="TIGR01409">
    <property type="entry name" value="TAT_signal_seq"/>
    <property type="match status" value="1"/>
</dbReference>
<comment type="cofactor">
    <cofactor evidence="1">
        <name>FMN</name>
        <dbReference type="ChEBI" id="CHEBI:58210"/>
    </cofactor>
</comment>
<dbReference type="EMBL" id="CAFBMK010000316">
    <property type="protein sequence ID" value="CAB4948576.1"/>
    <property type="molecule type" value="Genomic_DNA"/>
</dbReference>
<dbReference type="InterPro" id="IPR000262">
    <property type="entry name" value="FMN-dep_DH"/>
</dbReference>
<protein>
    <submittedName>
        <fullName evidence="4">Unannotated protein</fullName>
    </submittedName>
</protein>
<evidence type="ECO:0000256" key="1">
    <source>
        <dbReference type="ARBA" id="ARBA00001917"/>
    </source>
</evidence>
<dbReference type="InterPro" id="IPR019546">
    <property type="entry name" value="TAT_signal_bac_arc"/>
</dbReference>
<dbReference type="SUPFAM" id="SSF51395">
    <property type="entry name" value="FMN-linked oxidoreductases"/>
    <property type="match status" value="1"/>
</dbReference>
<dbReference type="PROSITE" id="PS51318">
    <property type="entry name" value="TAT"/>
    <property type="match status" value="1"/>
</dbReference>
<dbReference type="Pfam" id="PF01070">
    <property type="entry name" value="FMN_dh"/>
    <property type="match status" value="2"/>
</dbReference>
<dbReference type="PROSITE" id="PS51349">
    <property type="entry name" value="FMN_HYDROXY_ACID_DH_2"/>
    <property type="match status" value="1"/>
</dbReference>
<dbReference type="PANTHER" id="PTHR10578">
    <property type="entry name" value="S -2-HYDROXY-ACID OXIDASE-RELATED"/>
    <property type="match status" value="1"/>
</dbReference>
<evidence type="ECO:0000259" key="3">
    <source>
        <dbReference type="PROSITE" id="PS51349"/>
    </source>
</evidence>
<feature type="domain" description="FMN hydroxy acid dehydrogenase" evidence="3">
    <location>
        <begin position="71"/>
        <end position="382"/>
    </location>
</feature>
<dbReference type="AlphaFoldDB" id="A0A6J7JYW9"/>
<proteinExistence type="predicted"/>
<evidence type="ECO:0000313" key="4">
    <source>
        <dbReference type="EMBL" id="CAB4948576.1"/>
    </source>
</evidence>